<reference evidence="2" key="1">
    <citation type="submission" date="2005-09" db="EMBL/GenBank/DDBJ databases">
        <authorList>
            <person name="Mural R.J."/>
            <person name="Li P.W."/>
            <person name="Adams M.D."/>
            <person name="Amanatides P.G."/>
            <person name="Baden-Tillson H."/>
            <person name="Barnstead M."/>
            <person name="Chin S.H."/>
            <person name="Dew I."/>
            <person name="Evans C.A."/>
            <person name="Ferriera S."/>
            <person name="Flanigan M."/>
            <person name="Fosler C."/>
            <person name="Glodek A."/>
            <person name="Gu Z."/>
            <person name="Holt R.A."/>
            <person name="Jennings D."/>
            <person name="Kraft C.L."/>
            <person name="Lu F."/>
            <person name="Nguyen T."/>
            <person name="Nusskern D.R."/>
            <person name="Pfannkoch C.M."/>
            <person name="Sitter C."/>
            <person name="Sutton G.G."/>
            <person name="Venter J.C."/>
            <person name="Wang Z."/>
            <person name="Woodage T."/>
            <person name="Zheng X.H."/>
            <person name="Zhong F."/>
        </authorList>
    </citation>
    <scope>NUCLEOTIDE SEQUENCE [LARGE SCALE GENOMIC DNA]</scope>
    <source>
        <strain>BN</strain>
        <strain evidence="2">Sprague-Dawley</strain>
    </source>
</reference>
<proteinExistence type="predicted"/>
<name>A6K6X6_RAT</name>
<accession>A6K6X6</accession>
<dbReference type="EMBL" id="CH474025">
    <property type="protein sequence ID" value="EDL99695.1"/>
    <property type="molecule type" value="Genomic_DNA"/>
</dbReference>
<sequence length="65" mass="7289">MISLINCCEQNIVAKPVNLKLAIELLLDPHSHPSNPQRARRNISHFNSLHLLMCFIASANRLAIS</sequence>
<dbReference type="AlphaFoldDB" id="A6K6X6"/>
<evidence type="ECO:0000313" key="1">
    <source>
        <dbReference type="EMBL" id="EDL99695.1"/>
    </source>
</evidence>
<organism evidence="1 2">
    <name type="scientific">Rattus norvegicus</name>
    <name type="common">Rat</name>
    <dbReference type="NCBI Taxonomy" id="10116"/>
    <lineage>
        <taxon>Eukaryota</taxon>
        <taxon>Metazoa</taxon>
        <taxon>Chordata</taxon>
        <taxon>Craniata</taxon>
        <taxon>Vertebrata</taxon>
        <taxon>Euteleostomi</taxon>
        <taxon>Mammalia</taxon>
        <taxon>Eutheria</taxon>
        <taxon>Euarchontoglires</taxon>
        <taxon>Glires</taxon>
        <taxon>Rodentia</taxon>
        <taxon>Myomorpha</taxon>
        <taxon>Muroidea</taxon>
        <taxon>Muridae</taxon>
        <taxon>Murinae</taxon>
        <taxon>Rattus</taxon>
    </lineage>
</organism>
<protein>
    <submittedName>
        <fullName evidence="1">RCG58534</fullName>
    </submittedName>
</protein>
<gene>
    <name evidence="1" type="ORF">rCG_58534</name>
</gene>
<evidence type="ECO:0000313" key="2">
    <source>
        <dbReference type="Proteomes" id="UP000234681"/>
    </source>
</evidence>
<dbReference type="Proteomes" id="UP000234681">
    <property type="component" value="Chromosome 20"/>
</dbReference>